<evidence type="ECO:0000313" key="2">
    <source>
        <dbReference type="Proteomes" id="UP000290013"/>
    </source>
</evidence>
<proteinExistence type="predicted"/>
<dbReference type="EMBL" id="LR215974">
    <property type="protein sequence ID" value="VFB04672.1"/>
    <property type="molecule type" value="Genomic_DNA"/>
</dbReference>
<gene>
    <name evidence="1" type="ORF">NCTC12078_02708</name>
</gene>
<organism evidence="1 2">
    <name type="scientific">Chryseobacterium taihuense</name>
    <dbReference type="NCBI Taxonomy" id="1141221"/>
    <lineage>
        <taxon>Bacteria</taxon>
        <taxon>Pseudomonadati</taxon>
        <taxon>Bacteroidota</taxon>
        <taxon>Flavobacteriia</taxon>
        <taxon>Flavobacteriales</taxon>
        <taxon>Weeksellaceae</taxon>
        <taxon>Chryseobacterium group</taxon>
        <taxon>Chryseobacterium</taxon>
    </lineage>
</organism>
<accession>A0A4U8WE59</accession>
<name>A0A4U8WE59_9FLAO</name>
<dbReference type="Proteomes" id="UP000290013">
    <property type="component" value="Chromosome"/>
</dbReference>
<protein>
    <submittedName>
        <fullName evidence="1">Uncharacterized protein</fullName>
    </submittedName>
</protein>
<sequence length="81" mass="9424">MYRVSTRLSEAGVWVEKYVLNIGKNGGLEIWNIGKSENRLYEAVFFNCSKSGDFAQQEKSQETLCGAEYDVLICCYYRFFR</sequence>
<dbReference type="AlphaFoldDB" id="A0A4U8WE59"/>
<reference evidence="1 2" key="1">
    <citation type="submission" date="2019-02" db="EMBL/GenBank/DDBJ databases">
        <authorList>
            <consortium name="Pathogen Informatics"/>
        </authorList>
    </citation>
    <scope>NUCLEOTIDE SEQUENCE [LARGE SCALE GENOMIC DNA]</scope>
    <source>
        <strain evidence="1 2">3012STDY6944375</strain>
    </source>
</reference>
<dbReference type="RefSeq" id="WP_130914865.1">
    <property type="nucleotide sequence ID" value="NZ_LR215974.1"/>
</dbReference>
<dbReference type="KEGG" id="ctai:NCTC12078_02708"/>
<evidence type="ECO:0000313" key="1">
    <source>
        <dbReference type="EMBL" id="VFB04672.1"/>
    </source>
</evidence>